<dbReference type="InterPro" id="IPR011993">
    <property type="entry name" value="PH-like_dom_sf"/>
</dbReference>
<dbReference type="EMBL" id="GIFK01000288">
    <property type="protein sequence ID" value="NBJ57991.1"/>
    <property type="molecule type" value="Transcribed_RNA"/>
</dbReference>
<evidence type="ECO:0000313" key="5">
    <source>
        <dbReference type="EMBL" id="NBJ57991.1"/>
    </source>
</evidence>
<feature type="region of interest" description="Disordered" evidence="3">
    <location>
        <begin position="479"/>
        <end position="499"/>
    </location>
</feature>
<dbReference type="Pfam" id="PF06311">
    <property type="entry name" value="NumbF"/>
    <property type="match status" value="1"/>
</dbReference>
<dbReference type="InterPro" id="IPR006020">
    <property type="entry name" value="PTB/PI_dom"/>
</dbReference>
<dbReference type="Gene3D" id="2.30.29.30">
    <property type="entry name" value="Pleckstrin-homology domain (PH domain)/Phosphotyrosine-binding domain (PTB)"/>
    <property type="match status" value="1"/>
</dbReference>
<evidence type="ECO:0000259" key="4">
    <source>
        <dbReference type="PROSITE" id="PS01179"/>
    </source>
</evidence>
<dbReference type="FunFam" id="2.30.29.30:FF:000031">
    <property type="entry name" value="protein numb isoform X1"/>
    <property type="match status" value="1"/>
</dbReference>
<dbReference type="SMART" id="SM00462">
    <property type="entry name" value="PTB"/>
    <property type="match status" value="1"/>
</dbReference>
<sequence>MGNSSSSHHEPLDRGGFTRGTFGDAKSASIRQSKKSPRKMDRLRRSFRDSFRRRKERVPESSKPHQWQADEAAVRSATCSFPVKYLGCVEVYESRGMQVCEEALKVLRNSRRRPVRGLLHVSGDGLRVVDDETKGLIVDQTIEKVSFCAPDRNHERGFSYICRDGTTRRWMCHGFLASKDSGERLSHAVGCAFAVCLERKQRRDKECGVTMTFDLKNSTFTRSGSFRQQSLTERLAEGTAPTATVAPQPKPFNPFAIERPHATPSMLERQGSFRGFNNLGSGSPFKRQMSLRINDLPSNAERQRAFLDLATPQSQRSVSPIPEVSPQPGLDTVSQLCQEMSQELSFLAKSDDLDFPKTTPDTKSPPFLLNSASTSPDKAVAVVSANTAVVSPTSPTAYVQPTTSRTSDVNSSPTKVLPIETVTQLPNADQWLGQVVQNRSPTPPRRAPPLHARAKSLSSATDPFDAEWVAPIVKSEQAQNTNPFISPPKPTAQPFQVQL</sequence>
<dbReference type="PANTHER" id="PTHR47368:SF2">
    <property type="entry name" value="PID DOMAIN-CONTAINING PROTEIN"/>
    <property type="match status" value="1"/>
</dbReference>
<proteinExistence type="predicted"/>
<keyword evidence="2" id="KW-0597">Phosphoprotein</keyword>
<feature type="region of interest" description="Disordered" evidence="3">
    <location>
        <begin position="438"/>
        <end position="461"/>
    </location>
</feature>
<dbReference type="PANTHER" id="PTHR47368">
    <property type="entry name" value="NUMB"/>
    <property type="match status" value="1"/>
</dbReference>
<evidence type="ECO:0000256" key="2">
    <source>
        <dbReference type="ARBA" id="ARBA00022553"/>
    </source>
</evidence>
<dbReference type="GO" id="GO:0005737">
    <property type="term" value="C:cytoplasm"/>
    <property type="evidence" value="ECO:0007669"/>
    <property type="project" value="TreeGrafter"/>
</dbReference>
<name>A0A6B2E4M3_9DIPT</name>
<protein>
    <submittedName>
        <fullName evidence="5">Putative adaptor protein numb</fullName>
    </submittedName>
</protein>
<accession>A0A6B2E4M3</accession>
<organism evidence="5">
    <name type="scientific">Phlebotomus kandelakii</name>
    <dbReference type="NCBI Taxonomy" id="1109342"/>
    <lineage>
        <taxon>Eukaryota</taxon>
        <taxon>Metazoa</taxon>
        <taxon>Ecdysozoa</taxon>
        <taxon>Arthropoda</taxon>
        <taxon>Hexapoda</taxon>
        <taxon>Insecta</taxon>
        <taxon>Pterygota</taxon>
        <taxon>Neoptera</taxon>
        <taxon>Endopterygota</taxon>
        <taxon>Diptera</taxon>
        <taxon>Nematocera</taxon>
        <taxon>Psychodoidea</taxon>
        <taxon>Psychodidae</taxon>
        <taxon>Phlebotomus</taxon>
        <taxon>Larroussius</taxon>
    </lineage>
</organism>
<dbReference type="PIRSF" id="PIRSF017607">
    <property type="entry name" value="Numb/numb-like"/>
    <property type="match status" value="1"/>
</dbReference>
<feature type="compositionally biased region" description="Basic and acidic residues" evidence="3">
    <location>
        <begin position="38"/>
        <end position="50"/>
    </location>
</feature>
<keyword evidence="1" id="KW-0217">Developmental protein</keyword>
<dbReference type="InterPro" id="IPR010449">
    <property type="entry name" value="Numb_domain"/>
</dbReference>
<feature type="domain" description="PID" evidence="4">
    <location>
        <begin position="79"/>
        <end position="206"/>
    </location>
</feature>
<dbReference type="AlphaFoldDB" id="A0A6B2E4M3"/>
<dbReference type="SUPFAM" id="SSF50729">
    <property type="entry name" value="PH domain-like"/>
    <property type="match status" value="1"/>
</dbReference>
<feature type="region of interest" description="Disordered" evidence="3">
    <location>
        <begin position="1"/>
        <end position="69"/>
    </location>
</feature>
<dbReference type="InterPro" id="IPR016698">
    <property type="entry name" value="Numb/numb-like"/>
</dbReference>
<evidence type="ECO:0000256" key="1">
    <source>
        <dbReference type="ARBA" id="ARBA00022473"/>
    </source>
</evidence>
<dbReference type="CDD" id="cd01268">
    <property type="entry name" value="PTB_Numb"/>
    <property type="match status" value="1"/>
</dbReference>
<evidence type="ECO:0000256" key="3">
    <source>
        <dbReference type="SAM" id="MobiDB-lite"/>
    </source>
</evidence>
<reference evidence="5" key="1">
    <citation type="submission" date="2019-10" db="EMBL/GenBank/DDBJ databases">
        <title>Short sand fly seasons in Tbilisi, Georgia, hinder development of host immunity to saliva of the visceral leishmaniasis vector Phlebotomus kandelakii.</title>
        <authorList>
            <person name="Oliveira F."/>
            <person name="Giorgobiani E."/>
            <person name="Guimaraes-Costa A.B."/>
            <person name="Abdeladhim M."/>
            <person name="Oristian J."/>
            <person name="Tskhvaradze L."/>
            <person name="Tsertsvadze N."/>
            <person name="Zakalashvili M."/>
            <person name="Valenzuela J.G."/>
            <person name="Kamhawi S."/>
        </authorList>
    </citation>
    <scope>NUCLEOTIDE SEQUENCE</scope>
    <source>
        <strain evidence="5">Wild-capture in Tbilisi</strain>
        <tissue evidence="5">Salivary glands</tissue>
    </source>
</reference>
<dbReference type="Pfam" id="PF00640">
    <property type="entry name" value="PID"/>
    <property type="match status" value="1"/>
</dbReference>
<dbReference type="PROSITE" id="PS01179">
    <property type="entry name" value="PID"/>
    <property type="match status" value="1"/>
</dbReference>